<dbReference type="AlphaFoldDB" id="A0A543FWQ3"/>
<gene>
    <name evidence="1" type="ORF">FB388_5411</name>
</gene>
<reference evidence="1 2" key="1">
    <citation type="submission" date="2019-06" db="EMBL/GenBank/DDBJ databases">
        <title>Sequencing the genomes of 1000 actinobacteria strains.</title>
        <authorList>
            <person name="Klenk H.-P."/>
        </authorList>
    </citation>
    <scope>NUCLEOTIDE SEQUENCE [LARGE SCALE GENOMIC DNA]</scope>
    <source>
        <strain evidence="1 2">DSM 45511</strain>
    </source>
</reference>
<evidence type="ECO:0000313" key="1">
    <source>
        <dbReference type="EMBL" id="TQM38184.1"/>
    </source>
</evidence>
<dbReference type="Proteomes" id="UP000319818">
    <property type="component" value="Unassembled WGS sequence"/>
</dbReference>
<name>A0A543FWQ3_9PSEU</name>
<evidence type="ECO:0000313" key="2">
    <source>
        <dbReference type="Proteomes" id="UP000319818"/>
    </source>
</evidence>
<organism evidence="1 2">
    <name type="scientific">Pseudonocardia cypriaca</name>
    <dbReference type="NCBI Taxonomy" id="882449"/>
    <lineage>
        <taxon>Bacteria</taxon>
        <taxon>Bacillati</taxon>
        <taxon>Actinomycetota</taxon>
        <taxon>Actinomycetes</taxon>
        <taxon>Pseudonocardiales</taxon>
        <taxon>Pseudonocardiaceae</taxon>
        <taxon>Pseudonocardia</taxon>
    </lineage>
</organism>
<keyword evidence="2" id="KW-1185">Reference proteome</keyword>
<comment type="caution">
    <text evidence="1">The sequence shown here is derived from an EMBL/GenBank/DDBJ whole genome shotgun (WGS) entry which is preliminary data.</text>
</comment>
<dbReference type="EMBL" id="VFPH01000002">
    <property type="protein sequence ID" value="TQM38184.1"/>
    <property type="molecule type" value="Genomic_DNA"/>
</dbReference>
<protein>
    <submittedName>
        <fullName evidence="1">Uncharacterized protein</fullName>
    </submittedName>
</protein>
<accession>A0A543FWQ3</accession>
<proteinExistence type="predicted"/>
<sequence length="401" mass="43357">MDCYALDRTDLSRYALLVVPATVDQEHLARHRGVIRDYLDGGGVLLFGGQLHRDWLPGASPFVPLPRPSLEAYRVAWLADHPIFAGVEPDDLTFRRGVAGFFARGHHPLPPGAEVLVRLAGGEPVTYVDRTSTNGTIVVHASGDLLGYDAADNTAGRLAGQLVEWARDEARARRAALPADPPGSRPAAAPADLPVGDGGLAAVYGGSAPHHRALTTPKYARHLGGGLRYLPELAKADLTALDGLIIPERLHHDALHAATGPISDLLDADGTVIAFSGGEPVPDFLPGVRWEHRPTNFWWWLEPGADMGLRAPDPEHPLFDHLTLRDCTWHYHGVLDPPDGAEVLVTLPTGEALLYVDRVSTPGTLVIATLDPMHHYGSHFMPATERFLDGFLPWVAEEAAR</sequence>